<comment type="caution">
    <text evidence="3">The sequence shown here is derived from an EMBL/GenBank/DDBJ whole genome shotgun (WGS) entry which is preliminary data.</text>
</comment>
<reference evidence="3 4" key="1">
    <citation type="submission" date="2020-01" db="EMBL/GenBank/DDBJ databases">
        <title>Sulfitobacter sediminilitoris sp. nov., isolated from a tidal flat.</title>
        <authorList>
            <person name="Park S."/>
            <person name="Yoon J.-H."/>
        </authorList>
    </citation>
    <scope>NUCLEOTIDE SEQUENCE [LARGE SCALE GENOMIC DNA]</scope>
    <source>
        <strain evidence="3 4">JBTF-M27</strain>
    </source>
</reference>
<dbReference type="NCBIfam" id="NF008752">
    <property type="entry name" value="PRK11784.1-4"/>
    <property type="match status" value="1"/>
</dbReference>
<keyword evidence="1" id="KW-0711">Selenium</keyword>
<dbReference type="PROSITE" id="PS50206">
    <property type="entry name" value="RHODANESE_3"/>
    <property type="match status" value="1"/>
</dbReference>
<dbReference type="PANTHER" id="PTHR30401">
    <property type="entry name" value="TRNA 2-SELENOURIDINE SYNTHASE"/>
    <property type="match status" value="1"/>
</dbReference>
<dbReference type="NCBIfam" id="TIGR03167">
    <property type="entry name" value="tRNA_sel_U_synt"/>
    <property type="match status" value="1"/>
</dbReference>
<evidence type="ECO:0000313" key="4">
    <source>
        <dbReference type="Proteomes" id="UP000468591"/>
    </source>
</evidence>
<protein>
    <submittedName>
        <fullName evidence="3">tRNA 2-selenouridine(34) synthase MnmH</fullName>
    </submittedName>
</protein>
<dbReference type="NCBIfam" id="NF008750">
    <property type="entry name" value="PRK11784.1-2"/>
    <property type="match status" value="1"/>
</dbReference>
<dbReference type="SMART" id="SM00450">
    <property type="entry name" value="RHOD"/>
    <property type="match status" value="1"/>
</dbReference>
<dbReference type="InterPro" id="IPR017582">
    <property type="entry name" value="SelU"/>
</dbReference>
<dbReference type="Gene3D" id="3.40.250.10">
    <property type="entry name" value="Rhodanese-like domain"/>
    <property type="match status" value="1"/>
</dbReference>
<accession>A0A6P0C9J5</accession>
<gene>
    <name evidence="3" type="primary">mnmH</name>
    <name evidence="3" type="ORF">GV827_05440</name>
</gene>
<dbReference type="InterPro" id="IPR001307">
    <property type="entry name" value="Thiosulphate_STrfase_CS"/>
</dbReference>
<dbReference type="Proteomes" id="UP000468591">
    <property type="component" value="Unassembled WGS sequence"/>
</dbReference>
<name>A0A6P0C9J5_9RHOB</name>
<sequence length="361" mass="39553">MTPFTLTSLDDLRTLSVDTIIDVRAPAEYAEDHLPGAINLPVLSDAERAKVGTIYTQDSPFNARKIGGALVAQNTAHHLETALAKKDGSWQPLVYCWRGGQRSGAFSTILDQVGWRVQLLKGGYQSYRREIVKTLYDASLPHRFVLIEGGTGTAKTALLHHLADTGAQMLDLEGLAAHRGSLFGGIATQQPSQKMFESHLAAALVPLDPAQVTFVEAESSKIGERLIPPSLWESMSKAPRVRISAPLEARSRFLCCAYSDLTQDQDRLGLLIDHLRAYHSAQQIAQWHAEAQTGNWEVLARGLIAEHYDPRYAKSAARQSNVAEHLSLPDLEPATLIQTAKRLTRAFSQASVVQSLSTADQ</sequence>
<dbReference type="RefSeq" id="WP_164352668.1">
    <property type="nucleotide sequence ID" value="NZ_JAABNT010000002.1"/>
</dbReference>
<dbReference type="AlphaFoldDB" id="A0A6P0C9J5"/>
<dbReference type="Pfam" id="PF00581">
    <property type="entry name" value="Rhodanese"/>
    <property type="match status" value="1"/>
</dbReference>
<dbReference type="GO" id="GO:0004792">
    <property type="term" value="F:thiosulfate-cyanide sulfurtransferase activity"/>
    <property type="evidence" value="ECO:0007669"/>
    <property type="project" value="InterPro"/>
</dbReference>
<keyword evidence="4" id="KW-1185">Reference proteome</keyword>
<dbReference type="EMBL" id="JAABNT010000002">
    <property type="protein sequence ID" value="NEK21845.1"/>
    <property type="molecule type" value="Genomic_DNA"/>
</dbReference>
<evidence type="ECO:0000256" key="1">
    <source>
        <dbReference type="ARBA" id="ARBA00023266"/>
    </source>
</evidence>
<dbReference type="GO" id="GO:0043828">
    <property type="term" value="F:tRNA 2-selenouridine synthase activity"/>
    <property type="evidence" value="ECO:0007669"/>
    <property type="project" value="InterPro"/>
</dbReference>
<dbReference type="SUPFAM" id="SSF52821">
    <property type="entry name" value="Rhodanese/Cell cycle control phosphatase"/>
    <property type="match status" value="1"/>
</dbReference>
<dbReference type="InterPro" id="IPR036873">
    <property type="entry name" value="Rhodanese-like_dom_sf"/>
</dbReference>
<feature type="domain" description="Rhodanese" evidence="2">
    <location>
        <begin position="19"/>
        <end position="132"/>
    </location>
</feature>
<dbReference type="GO" id="GO:0002098">
    <property type="term" value="P:tRNA wobble uridine modification"/>
    <property type="evidence" value="ECO:0007669"/>
    <property type="project" value="InterPro"/>
</dbReference>
<dbReference type="PROSITE" id="PS00380">
    <property type="entry name" value="RHODANESE_1"/>
    <property type="match status" value="1"/>
</dbReference>
<dbReference type="PANTHER" id="PTHR30401:SF0">
    <property type="entry name" value="TRNA 2-SELENOURIDINE SYNTHASE"/>
    <property type="match status" value="1"/>
</dbReference>
<organism evidence="3 4">
    <name type="scientific">Sulfitobacter sediminilitoris</name>
    <dbReference type="NCBI Taxonomy" id="2698830"/>
    <lineage>
        <taxon>Bacteria</taxon>
        <taxon>Pseudomonadati</taxon>
        <taxon>Pseudomonadota</taxon>
        <taxon>Alphaproteobacteria</taxon>
        <taxon>Rhodobacterales</taxon>
        <taxon>Roseobacteraceae</taxon>
        <taxon>Sulfitobacter</taxon>
    </lineage>
</organism>
<dbReference type="Pfam" id="PF26341">
    <property type="entry name" value="AAA_SelU"/>
    <property type="match status" value="1"/>
</dbReference>
<evidence type="ECO:0000259" key="2">
    <source>
        <dbReference type="PROSITE" id="PS50206"/>
    </source>
</evidence>
<dbReference type="InterPro" id="IPR001763">
    <property type="entry name" value="Rhodanese-like_dom"/>
</dbReference>
<evidence type="ECO:0000313" key="3">
    <source>
        <dbReference type="EMBL" id="NEK21845.1"/>
    </source>
</evidence>
<proteinExistence type="predicted"/>
<dbReference type="InterPro" id="IPR058840">
    <property type="entry name" value="AAA_SelU"/>
</dbReference>